<keyword evidence="1 3" id="KW-0996">Nickel insertion</keyword>
<keyword evidence="3" id="KW-0963">Cytoplasm</keyword>
<protein>
    <recommendedName>
        <fullName evidence="3">Urease accessory protein UreF</fullName>
    </recommendedName>
</protein>
<dbReference type="Pfam" id="PF01730">
    <property type="entry name" value="UreF"/>
    <property type="match status" value="1"/>
</dbReference>
<reference evidence="4 5" key="1">
    <citation type="submission" date="2019-06" db="EMBL/GenBank/DDBJ databases">
        <title>Sorghum-associated microbial communities from plants grown in Nebraska, USA.</title>
        <authorList>
            <person name="Schachtman D."/>
        </authorList>
    </citation>
    <scope>NUCLEOTIDE SEQUENCE [LARGE SCALE GENOMIC DNA]</scope>
    <source>
        <strain evidence="4 5">2482</strain>
    </source>
</reference>
<comment type="subcellular location">
    <subcellularLocation>
        <location evidence="3">Cytoplasm</location>
    </subcellularLocation>
</comment>
<dbReference type="GO" id="GO:0016151">
    <property type="term" value="F:nickel cation binding"/>
    <property type="evidence" value="ECO:0007669"/>
    <property type="project" value="UniProtKB-UniRule"/>
</dbReference>
<dbReference type="PIRSF" id="PIRSF009467">
    <property type="entry name" value="Ureas_acces_UreF"/>
    <property type="match status" value="1"/>
</dbReference>
<dbReference type="PANTHER" id="PTHR33620">
    <property type="entry name" value="UREASE ACCESSORY PROTEIN F"/>
    <property type="match status" value="1"/>
</dbReference>
<keyword evidence="5" id="KW-1185">Reference proteome</keyword>
<accession>A0A561DNE4</accession>
<dbReference type="Gene3D" id="1.10.4190.10">
    <property type="entry name" value="Urease accessory protein UreF"/>
    <property type="match status" value="1"/>
</dbReference>
<sequence length="228" mass="26084">MDNQLLALLQFGDSNFPSGAFSHSFGLETYIQEGTIHDKETFSSWIKMFLEKQLAATDGLACRLAIDALRQNQIEEVWALDRKLYIQNIPKETRQANKRIGERLIKMGRDLYSIPLLEDYQMKIKHSEAYGHPAIVFAIISQFLKIDQYKIMLTYLYSTVGTLVQNAVRGIPLGQTAGQQVLLELQPYLVETVKQIDKMEHDDFGAVAPGIEIAQIRHERLHVRLFMS</sequence>
<dbReference type="RefSeq" id="WP_144563313.1">
    <property type="nucleotide sequence ID" value="NZ_VIVN01000003.1"/>
</dbReference>
<dbReference type="InterPro" id="IPR038277">
    <property type="entry name" value="UreF_sf"/>
</dbReference>
<name>A0A561DNE4_9BACI</name>
<keyword evidence="2 3" id="KW-0143">Chaperone</keyword>
<comment type="caution">
    <text evidence="4">The sequence shown here is derived from an EMBL/GenBank/DDBJ whole genome shotgun (WGS) entry which is preliminary data.</text>
</comment>
<dbReference type="EMBL" id="VIVN01000003">
    <property type="protein sequence ID" value="TWE04886.1"/>
    <property type="molecule type" value="Genomic_DNA"/>
</dbReference>
<comment type="similarity">
    <text evidence="3">Belongs to the UreF family.</text>
</comment>
<gene>
    <name evidence="3" type="primary">ureF</name>
    <name evidence="4" type="ORF">FB550_10360</name>
</gene>
<comment type="function">
    <text evidence="3">Required for maturation of urease via the functional incorporation of the urease nickel metallocenter.</text>
</comment>
<dbReference type="InterPro" id="IPR002639">
    <property type="entry name" value="UreF"/>
</dbReference>
<dbReference type="Proteomes" id="UP000319671">
    <property type="component" value="Unassembled WGS sequence"/>
</dbReference>
<evidence type="ECO:0000256" key="2">
    <source>
        <dbReference type="ARBA" id="ARBA00023186"/>
    </source>
</evidence>
<evidence type="ECO:0000256" key="1">
    <source>
        <dbReference type="ARBA" id="ARBA00022988"/>
    </source>
</evidence>
<proteinExistence type="inferred from homology"/>
<organism evidence="4 5">
    <name type="scientific">Neobacillus bataviensis</name>
    <dbReference type="NCBI Taxonomy" id="220685"/>
    <lineage>
        <taxon>Bacteria</taxon>
        <taxon>Bacillati</taxon>
        <taxon>Bacillota</taxon>
        <taxon>Bacilli</taxon>
        <taxon>Bacillales</taxon>
        <taxon>Bacillaceae</taxon>
        <taxon>Neobacillus</taxon>
    </lineage>
</organism>
<evidence type="ECO:0000313" key="5">
    <source>
        <dbReference type="Proteomes" id="UP000319671"/>
    </source>
</evidence>
<evidence type="ECO:0000256" key="3">
    <source>
        <dbReference type="HAMAP-Rule" id="MF_01385"/>
    </source>
</evidence>
<dbReference type="PANTHER" id="PTHR33620:SF1">
    <property type="entry name" value="UREASE ACCESSORY PROTEIN F"/>
    <property type="match status" value="1"/>
</dbReference>
<dbReference type="HAMAP" id="MF_01385">
    <property type="entry name" value="UreF"/>
    <property type="match status" value="1"/>
</dbReference>
<comment type="subunit">
    <text evidence="3">UreD, UreF and UreG form a complex that acts as a GTP-hydrolysis-dependent molecular chaperone, activating the urease apoprotein by helping to assemble the nickel containing metallocenter of UreC. The UreE protein probably delivers the nickel.</text>
</comment>
<dbReference type="GO" id="GO:0005737">
    <property type="term" value="C:cytoplasm"/>
    <property type="evidence" value="ECO:0007669"/>
    <property type="project" value="UniProtKB-SubCell"/>
</dbReference>
<evidence type="ECO:0000313" key="4">
    <source>
        <dbReference type="EMBL" id="TWE04886.1"/>
    </source>
</evidence>
<dbReference type="AlphaFoldDB" id="A0A561DNE4"/>